<protein>
    <submittedName>
        <fullName evidence="1">Uncharacterized protein</fullName>
    </submittedName>
</protein>
<reference evidence="1" key="2">
    <citation type="journal article" date="2015" name="Fish Shellfish Immunol.">
        <title>Early steps in the European eel (Anguilla anguilla)-Vibrio vulnificus interaction in the gills: Role of the RtxA13 toxin.</title>
        <authorList>
            <person name="Callol A."/>
            <person name="Pajuelo D."/>
            <person name="Ebbesson L."/>
            <person name="Teles M."/>
            <person name="MacKenzie S."/>
            <person name="Amaro C."/>
        </authorList>
    </citation>
    <scope>NUCLEOTIDE SEQUENCE</scope>
</reference>
<name>A0A0E9RNR0_ANGAN</name>
<accession>A0A0E9RNR0</accession>
<dbReference type="AlphaFoldDB" id="A0A0E9RNR0"/>
<sequence>MCIRQQVSDLALGFELLFQLSRALPILTTYLYTCMRSHLKLLACICIRRGTLHATRFAHNNGTEGREVLFSARYGTEQRFSFSERYGTGQRSSF</sequence>
<reference evidence="1" key="1">
    <citation type="submission" date="2014-11" db="EMBL/GenBank/DDBJ databases">
        <authorList>
            <person name="Amaro Gonzalez C."/>
        </authorList>
    </citation>
    <scope>NUCLEOTIDE SEQUENCE</scope>
</reference>
<organism evidence="1">
    <name type="scientific">Anguilla anguilla</name>
    <name type="common">European freshwater eel</name>
    <name type="synonym">Muraena anguilla</name>
    <dbReference type="NCBI Taxonomy" id="7936"/>
    <lineage>
        <taxon>Eukaryota</taxon>
        <taxon>Metazoa</taxon>
        <taxon>Chordata</taxon>
        <taxon>Craniata</taxon>
        <taxon>Vertebrata</taxon>
        <taxon>Euteleostomi</taxon>
        <taxon>Actinopterygii</taxon>
        <taxon>Neopterygii</taxon>
        <taxon>Teleostei</taxon>
        <taxon>Anguilliformes</taxon>
        <taxon>Anguillidae</taxon>
        <taxon>Anguilla</taxon>
    </lineage>
</organism>
<evidence type="ECO:0000313" key="1">
    <source>
        <dbReference type="EMBL" id="JAH30457.1"/>
    </source>
</evidence>
<proteinExistence type="predicted"/>
<dbReference type="EMBL" id="GBXM01078120">
    <property type="protein sequence ID" value="JAH30457.1"/>
    <property type="molecule type" value="Transcribed_RNA"/>
</dbReference>